<name>A0A1E4TQF9_PACTA</name>
<keyword evidence="1 2" id="KW-0663">Pyridoxal phosphate</keyword>
<evidence type="ECO:0000313" key="7">
    <source>
        <dbReference type="Proteomes" id="UP000094236"/>
    </source>
</evidence>
<dbReference type="Pfam" id="PF01168">
    <property type="entry name" value="Ala_racemase_N"/>
    <property type="match status" value="1"/>
</dbReference>
<dbReference type="Gene3D" id="3.20.20.10">
    <property type="entry name" value="Alanine racemase"/>
    <property type="match status" value="1"/>
</dbReference>
<dbReference type="FunFam" id="3.20.20.10:FF:000007">
    <property type="entry name" value="Pyridoxal phosphate homeostasis protein"/>
    <property type="match status" value="1"/>
</dbReference>
<dbReference type="InterPro" id="IPR029066">
    <property type="entry name" value="PLP-binding_barrel"/>
</dbReference>
<evidence type="ECO:0000256" key="2">
    <source>
        <dbReference type="HAMAP-Rule" id="MF_03225"/>
    </source>
</evidence>
<dbReference type="STRING" id="669874.A0A1E4TQF9"/>
<evidence type="ECO:0000256" key="3">
    <source>
        <dbReference type="PIRSR" id="PIRSR004848-1"/>
    </source>
</evidence>
<evidence type="ECO:0000259" key="5">
    <source>
        <dbReference type="Pfam" id="PF01168"/>
    </source>
</evidence>
<dbReference type="InterPro" id="IPR001608">
    <property type="entry name" value="Ala_racemase_N"/>
</dbReference>
<dbReference type="InterPro" id="IPR011078">
    <property type="entry name" value="PyrdxlP_homeostasis"/>
</dbReference>
<evidence type="ECO:0000256" key="4">
    <source>
        <dbReference type="RuleBase" id="RU004514"/>
    </source>
</evidence>
<keyword evidence="7" id="KW-1185">Reference proteome</keyword>
<dbReference type="PROSITE" id="PS01211">
    <property type="entry name" value="UPF0001"/>
    <property type="match status" value="1"/>
</dbReference>
<dbReference type="CDD" id="cd06822">
    <property type="entry name" value="PLPDE_III_YBL036c_euk"/>
    <property type="match status" value="1"/>
</dbReference>
<evidence type="ECO:0000313" key="6">
    <source>
        <dbReference type="EMBL" id="ODV93996.1"/>
    </source>
</evidence>
<dbReference type="HAMAP" id="MF_02087">
    <property type="entry name" value="PLP_homeostasis"/>
    <property type="match status" value="1"/>
</dbReference>
<comment type="similarity">
    <text evidence="2 4">Belongs to the pyridoxal phosphate-binding protein YggS/PROSC family.</text>
</comment>
<gene>
    <name evidence="6" type="ORF">PACTADRAFT_51734</name>
</gene>
<sequence>MSETNIEPSVERAQELVENASAVLLRIEKCSTAISREKTPRLVCVSKLKPASDIMALYRKGFRHFGENYVQELIEKSKILPKDIKWHFIGGLQTNKCKDLAKKIENLYAVETIDSIKKAHKLNEQRSGTDYPIINIYIQVNTSGEEQKSGCNPSECLELAQYILTQCPNLKLEGLMTIGSIAASTSSGKNQDFEKLVQLKTSLKQELNIDLELSMGMSADFEEAIKEGSTSVRVGSTIFGSRPPNNGH</sequence>
<feature type="domain" description="Alanine racemase N-terminal" evidence="5">
    <location>
        <begin position="41"/>
        <end position="243"/>
    </location>
</feature>
<feature type="modified residue" description="N6-(pyridoxal phosphate)lysine" evidence="2 3">
    <location>
        <position position="47"/>
    </location>
</feature>
<reference evidence="7" key="1">
    <citation type="submission" date="2016-05" db="EMBL/GenBank/DDBJ databases">
        <title>Comparative genomics of biotechnologically important yeasts.</title>
        <authorList>
            <consortium name="DOE Joint Genome Institute"/>
            <person name="Riley R."/>
            <person name="Haridas S."/>
            <person name="Wolfe K.H."/>
            <person name="Lopes M.R."/>
            <person name="Hittinger C.T."/>
            <person name="Goker M."/>
            <person name="Salamov A."/>
            <person name="Wisecaver J."/>
            <person name="Long T.M."/>
            <person name="Aerts A.L."/>
            <person name="Barry K."/>
            <person name="Choi C."/>
            <person name="Clum A."/>
            <person name="Coughlan A.Y."/>
            <person name="Deshpande S."/>
            <person name="Douglass A.P."/>
            <person name="Hanson S.J."/>
            <person name="Klenk H.-P."/>
            <person name="Labutti K."/>
            <person name="Lapidus A."/>
            <person name="Lindquist E."/>
            <person name="Lipzen A."/>
            <person name="Meier-Kolthoff J.P."/>
            <person name="Ohm R.A."/>
            <person name="Otillar R.P."/>
            <person name="Pangilinan J."/>
            <person name="Peng Y."/>
            <person name="Rokas A."/>
            <person name="Rosa C.A."/>
            <person name="Scheuner C."/>
            <person name="Sibirny A.A."/>
            <person name="Slot J.C."/>
            <person name="Stielow J.B."/>
            <person name="Sun H."/>
            <person name="Kurtzman C.P."/>
            <person name="Blackwell M."/>
            <person name="Grigoriev I.V."/>
            <person name="Jeffries T.W."/>
        </authorList>
    </citation>
    <scope>NUCLEOTIDE SEQUENCE [LARGE SCALE GENOMIC DNA]</scope>
    <source>
        <strain evidence="7">NRRL Y-2460</strain>
    </source>
</reference>
<comment type="cofactor">
    <cofactor evidence="3">
        <name>pyridoxal 5'-phosphate</name>
        <dbReference type="ChEBI" id="CHEBI:597326"/>
    </cofactor>
</comment>
<organism evidence="6 7">
    <name type="scientific">Pachysolen tannophilus NRRL Y-2460</name>
    <dbReference type="NCBI Taxonomy" id="669874"/>
    <lineage>
        <taxon>Eukaryota</taxon>
        <taxon>Fungi</taxon>
        <taxon>Dikarya</taxon>
        <taxon>Ascomycota</taxon>
        <taxon>Saccharomycotina</taxon>
        <taxon>Pichiomycetes</taxon>
        <taxon>Pachysolenaceae</taxon>
        <taxon>Pachysolen</taxon>
    </lineage>
</organism>
<dbReference type="SUPFAM" id="SSF51419">
    <property type="entry name" value="PLP-binding barrel"/>
    <property type="match status" value="1"/>
</dbReference>
<dbReference type="PIRSF" id="PIRSF004848">
    <property type="entry name" value="YBL036c_PLPDEIII"/>
    <property type="match status" value="1"/>
</dbReference>
<dbReference type="EMBL" id="KV454017">
    <property type="protein sequence ID" value="ODV93996.1"/>
    <property type="molecule type" value="Genomic_DNA"/>
</dbReference>
<dbReference type="NCBIfam" id="TIGR00044">
    <property type="entry name" value="YggS family pyridoxal phosphate-dependent enzyme"/>
    <property type="match status" value="1"/>
</dbReference>
<evidence type="ECO:0000256" key="1">
    <source>
        <dbReference type="ARBA" id="ARBA00022898"/>
    </source>
</evidence>
<dbReference type="AlphaFoldDB" id="A0A1E4TQF9"/>
<dbReference type="GO" id="GO:0030170">
    <property type="term" value="F:pyridoxal phosphate binding"/>
    <property type="evidence" value="ECO:0007669"/>
    <property type="project" value="UniProtKB-UniRule"/>
</dbReference>
<dbReference type="Proteomes" id="UP000094236">
    <property type="component" value="Unassembled WGS sequence"/>
</dbReference>
<dbReference type="OrthoDB" id="10264196at2759"/>
<proteinExistence type="inferred from homology"/>
<dbReference type="PANTHER" id="PTHR10146">
    <property type="entry name" value="PROLINE SYNTHETASE CO-TRANSCRIBED BACTERIAL HOMOLOG PROTEIN"/>
    <property type="match status" value="1"/>
</dbReference>
<protein>
    <recommendedName>
        <fullName evidence="2">Pyridoxal phosphate homeostasis protein</fullName>
        <shortName evidence="2">PLP homeostasis protein</shortName>
    </recommendedName>
</protein>
<comment type="function">
    <text evidence="2">Pyridoxal 5'-phosphate (PLP)-binding protein, which may be involved in intracellular homeostatic regulation of pyridoxal 5'-phosphate (PLP), the active form of vitamin B6.</text>
</comment>
<accession>A0A1E4TQF9</accession>
<dbReference type="PANTHER" id="PTHR10146:SF14">
    <property type="entry name" value="PYRIDOXAL PHOSPHATE HOMEOSTASIS PROTEIN"/>
    <property type="match status" value="1"/>
</dbReference>